<comment type="caution">
    <text evidence="1">The sequence shown here is derived from an EMBL/GenBank/DDBJ whole genome shotgun (WGS) entry which is preliminary data.</text>
</comment>
<name>A0AAP0JER1_9MAGN</name>
<gene>
    <name evidence="1" type="ORF">Scep_011364</name>
</gene>
<sequence>MYIEMVTKNMTIHKPMEVHNYTICWCTCMVIHTSQHSPLDDTCLEIVPR</sequence>
<accession>A0AAP0JER1</accession>
<dbReference type="Proteomes" id="UP001419268">
    <property type="component" value="Unassembled WGS sequence"/>
</dbReference>
<reference evidence="1 2" key="1">
    <citation type="submission" date="2024-01" db="EMBL/GenBank/DDBJ databases">
        <title>Genome assemblies of Stephania.</title>
        <authorList>
            <person name="Yang L."/>
        </authorList>
    </citation>
    <scope>NUCLEOTIDE SEQUENCE [LARGE SCALE GENOMIC DNA]</scope>
    <source>
        <strain evidence="1">JXDWG</strain>
        <tissue evidence="1">Leaf</tissue>
    </source>
</reference>
<dbReference type="EMBL" id="JBBNAG010000005">
    <property type="protein sequence ID" value="KAK9131836.1"/>
    <property type="molecule type" value="Genomic_DNA"/>
</dbReference>
<keyword evidence="2" id="KW-1185">Reference proteome</keyword>
<protein>
    <submittedName>
        <fullName evidence="1">Uncharacterized protein</fullName>
    </submittedName>
</protein>
<organism evidence="1 2">
    <name type="scientific">Stephania cephalantha</name>
    <dbReference type="NCBI Taxonomy" id="152367"/>
    <lineage>
        <taxon>Eukaryota</taxon>
        <taxon>Viridiplantae</taxon>
        <taxon>Streptophyta</taxon>
        <taxon>Embryophyta</taxon>
        <taxon>Tracheophyta</taxon>
        <taxon>Spermatophyta</taxon>
        <taxon>Magnoliopsida</taxon>
        <taxon>Ranunculales</taxon>
        <taxon>Menispermaceae</taxon>
        <taxon>Menispermoideae</taxon>
        <taxon>Cissampelideae</taxon>
        <taxon>Stephania</taxon>
    </lineage>
</organism>
<proteinExistence type="predicted"/>
<dbReference type="AlphaFoldDB" id="A0AAP0JER1"/>
<evidence type="ECO:0000313" key="1">
    <source>
        <dbReference type="EMBL" id="KAK9131836.1"/>
    </source>
</evidence>
<evidence type="ECO:0000313" key="2">
    <source>
        <dbReference type="Proteomes" id="UP001419268"/>
    </source>
</evidence>